<evidence type="ECO:0000256" key="5">
    <source>
        <dbReference type="ARBA" id="ARBA00022679"/>
    </source>
</evidence>
<dbReference type="InterPro" id="IPR023267">
    <property type="entry name" value="RCMT"/>
</dbReference>
<evidence type="ECO:0000256" key="9">
    <source>
        <dbReference type="ARBA" id="ARBA00023242"/>
    </source>
</evidence>
<dbReference type="SUPFAM" id="SSF53335">
    <property type="entry name" value="S-adenosyl-L-methionine-dependent methyltransferases"/>
    <property type="match status" value="1"/>
</dbReference>
<evidence type="ECO:0000256" key="8">
    <source>
        <dbReference type="ARBA" id="ARBA00022884"/>
    </source>
</evidence>
<keyword evidence="3" id="KW-0820">tRNA-binding</keyword>
<dbReference type="PRINTS" id="PR02008">
    <property type="entry name" value="RCMTFAMILY"/>
</dbReference>
<keyword evidence="4 10" id="KW-0489">Methyltransferase</keyword>
<dbReference type="GO" id="GO:0005634">
    <property type="term" value="C:nucleus"/>
    <property type="evidence" value="ECO:0007669"/>
    <property type="project" value="UniProtKB-SubCell"/>
</dbReference>
<name>T1IHK3_STRMM</name>
<dbReference type="PRINTS" id="PR02011">
    <property type="entry name" value="RCMTNCL1"/>
</dbReference>
<dbReference type="EMBL" id="JH429910">
    <property type="status" value="NOT_ANNOTATED_CDS"/>
    <property type="molecule type" value="Genomic_DNA"/>
</dbReference>
<feature type="region of interest" description="Disordered" evidence="11">
    <location>
        <begin position="1"/>
        <end position="20"/>
    </location>
</feature>
<dbReference type="InterPro" id="IPR023270">
    <property type="entry name" value="RCMT_NCL1"/>
</dbReference>
<dbReference type="HOGENOM" id="CLU_005316_4_3_1"/>
<feature type="binding site" evidence="10">
    <location>
        <position position="261"/>
    </location>
    <ligand>
        <name>S-adenosyl-L-methionine</name>
        <dbReference type="ChEBI" id="CHEBI:59789"/>
    </ligand>
</feature>
<evidence type="ECO:0000256" key="7">
    <source>
        <dbReference type="ARBA" id="ARBA00022694"/>
    </source>
</evidence>
<evidence type="ECO:0000313" key="14">
    <source>
        <dbReference type="Proteomes" id="UP000014500"/>
    </source>
</evidence>
<feature type="domain" description="SAM-dependent MTase RsmB/NOP-type" evidence="12">
    <location>
        <begin position="62"/>
        <end position="422"/>
    </location>
</feature>
<dbReference type="GO" id="GO:0030488">
    <property type="term" value="P:tRNA methylation"/>
    <property type="evidence" value="ECO:0007669"/>
    <property type="project" value="UniProtKB-ARBA"/>
</dbReference>
<protein>
    <recommendedName>
        <fullName evidence="2">tRNA (cytosine(34)-C(5))-methyltransferase</fullName>
        <ecNumber evidence="2">2.1.1.203</ecNumber>
    </recommendedName>
</protein>
<evidence type="ECO:0000256" key="1">
    <source>
        <dbReference type="ARBA" id="ARBA00004123"/>
    </source>
</evidence>
<dbReference type="OMA" id="QLFTEYV"/>
<evidence type="ECO:0000256" key="10">
    <source>
        <dbReference type="PROSITE-ProRule" id="PRU01023"/>
    </source>
</evidence>
<dbReference type="Pfam" id="PF25376">
    <property type="entry name" value="Pre-PUA_NSUN2"/>
    <property type="match status" value="1"/>
</dbReference>
<dbReference type="GO" id="GO:0005737">
    <property type="term" value="C:cytoplasm"/>
    <property type="evidence" value="ECO:0007669"/>
    <property type="project" value="TreeGrafter"/>
</dbReference>
<evidence type="ECO:0000256" key="4">
    <source>
        <dbReference type="ARBA" id="ARBA00022603"/>
    </source>
</evidence>
<dbReference type="InterPro" id="IPR057285">
    <property type="entry name" value="Pre-PUA_NSUN2"/>
</dbReference>
<evidence type="ECO:0000256" key="3">
    <source>
        <dbReference type="ARBA" id="ARBA00022555"/>
    </source>
</evidence>
<dbReference type="InterPro" id="IPR049560">
    <property type="entry name" value="MeTrfase_RsmB-F_NOP2_cat"/>
</dbReference>
<dbReference type="GO" id="GO:0000049">
    <property type="term" value="F:tRNA binding"/>
    <property type="evidence" value="ECO:0007669"/>
    <property type="project" value="UniProtKB-KW"/>
</dbReference>
<evidence type="ECO:0000259" key="12">
    <source>
        <dbReference type="PROSITE" id="PS51686"/>
    </source>
</evidence>
<dbReference type="GO" id="GO:0016428">
    <property type="term" value="F:tRNA (cytidine-5-)-methyltransferase activity"/>
    <property type="evidence" value="ECO:0007669"/>
    <property type="project" value="InterPro"/>
</dbReference>
<dbReference type="InterPro" id="IPR029063">
    <property type="entry name" value="SAM-dependent_MTases_sf"/>
</dbReference>
<reference evidence="14" key="1">
    <citation type="submission" date="2011-05" db="EMBL/GenBank/DDBJ databases">
        <authorList>
            <person name="Richards S.R."/>
            <person name="Qu J."/>
            <person name="Jiang H."/>
            <person name="Jhangiani S.N."/>
            <person name="Agravi P."/>
            <person name="Goodspeed R."/>
            <person name="Gross S."/>
            <person name="Mandapat C."/>
            <person name="Jackson L."/>
            <person name="Mathew T."/>
            <person name="Pu L."/>
            <person name="Thornton R."/>
            <person name="Saada N."/>
            <person name="Wilczek-Boney K.B."/>
            <person name="Lee S."/>
            <person name="Kovar C."/>
            <person name="Wu Y."/>
            <person name="Scherer S.E."/>
            <person name="Worley K.C."/>
            <person name="Muzny D.M."/>
            <person name="Gibbs R."/>
        </authorList>
    </citation>
    <scope>NUCLEOTIDE SEQUENCE</scope>
    <source>
        <strain evidence="14">Brora</strain>
    </source>
</reference>
<keyword evidence="9" id="KW-0539">Nucleus</keyword>
<feature type="binding site" evidence="10">
    <location>
        <position position="207"/>
    </location>
    <ligand>
        <name>S-adenosyl-L-methionine</name>
        <dbReference type="ChEBI" id="CHEBI:59789"/>
    </ligand>
</feature>
<dbReference type="AlphaFoldDB" id="T1IHK3"/>
<sequence length="723" mass="82329">MDWSSRKRRRNRKKPKKEIKEALKQVETRQGEGYDDIVKDNEDFKKYYKLQGILPETEWDTFMDTLKESLPVAFRITGSKNHAKALLNIIRSEYFDQLVNANEESEKPVCLSWYPENLAWQLNLTRKSIRTDETFSKLHNFLVFETNSGNISRQEVVSMIPPLLLDVQPNHFVLDMCAAPGSKTTQLIEMLHSNDTTLPGGMLVANDVDNKRCYMLVHQAKRLHSPCFLITNHDASSMPNIRMINDKGETHNLKYDRILCDVPCSGDGTLRKNYDVWRKWNSLNGNNLHGLQMRIAKRGLEMLAVGGLLVYSTCSFNPVENEAVVHNLLKTCEGSVELLDVSAKLPGLKYRPGLSHWKVTNRNIENFDTFDEVPEQFHTQIRPHMFPPPPEEVQNLHLNRCIRIVPHDQNTGGFFVAVLKKVALLPGEKIKFDKPANQERVDTVNEATNEDSTLAVNIPEKSSSPPRKRIKICGFREDPFYFFNDDVAIWPTIQQFYKINSTFDPNCMLTRCESGKKRNIYLVTRIVKNIITNNQDRIKVVNTGVKIFCRNDSKGITSCSFRVTQEGLQTVLPFINSRRVNISKDDLILLLSSDFPFNNKMSPETRQHLATLETGCIILLYQLENKNSNDESLTIALCGWKGATSTRAYVPKGDRIHYLQLCGVDVSKYDRKPNKSTPEGIDGNVDLSPENDVKLDTKSIDDGIDESAVCDGIAESVNDPDIK</sequence>
<feature type="compositionally biased region" description="Basic residues" evidence="11">
    <location>
        <begin position="1"/>
        <end position="17"/>
    </location>
</feature>
<feature type="active site" description="Nucleophile" evidence="10">
    <location>
        <position position="314"/>
    </location>
</feature>
<dbReference type="Pfam" id="PF25378">
    <property type="entry name" value="PUA_NSUN2"/>
    <property type="match status" value="1"/>
</dbReference>
<dbReference type="STRING" id="126957.T1IHK3"/>
<dbReference type="PANTHER" id="PTHR22808">
    <property type="entry name" value="NCL1 YEAST -RELATED NOL1/NOP2/FMU SUN DOMAIN-CONTAINING"/>
    <property type="match status" value="1"/>
</dbReference>
<feature type="binding site" evidence="10">
    <location>
        <begin position="177"/>
        <end position="183"/>
    </location>
    <ligand>
        <name>S-adenosyl-L-methionine</name>
        <dbReference type="ChEBI" id="CHEBI:59789"/>
    </ligand>
</feature>
<dbReference type="EnsemblMetazoa" id="SMAR000318-RA">
    <property type="protein sequence ID" value="SMAR000318-PA"/>
    <property type="gene ID" value="SMAR000318"/>
</dbReference>
<dbReference type="Proteomes" id="UP000014500">
    <property type="component" value="Unassembled WGS sequence"/>
</dbReference>
<feature type="binding site" evidence="10">
    <location>
        <position position="234"/>
    </location>
    <ligand>
        <name>S-adenosyl-L-methionine</name>
        <dbReference type="ChEBI" id="CHEBI:59789"/>
    </ligand>
</feature>
<evidence type="ECO:0000256" key="2">
    <source>
        <dbReference type="ARBA" id="ARBA00012629"/>
    </source>
</evidence>
<dbReference type="eggNOG" id="KOG2198">
    <property type="taxonomic scope" value="Eukaryota"/>
</dbReference>
<dbReference type="InterPro" id="IPR057286">
    <property type="entry name" value="PUA_NSUN2"/>
</dbReference>
<comment type="similarity">
    <text evidence="10">Belongs to the class I-like SAM-binding methyltransferase superfamily. RsmB/NOP family.</text>
</comment>
<evidence type="ECO:0000313" key="13">
    <source>
        <dbReference type="EnsemblMetazoa" id="SMAR000318-PA"/>
    </source>
</evidence>
<keyword evidence="5 10" id="KW-0808">Transferase</keyword>
<keyword evidence="8 10" id="KW-0694">RNA-binding</keyword>
<dbReference type="PANTHER" id="PTHR22808:SF1">
    <property type="entry name" value="RNA CYTOSINE-C(5)-METHYLTRANSFERASE NSUN2-RELATED"/>
    <property type="match status" value="1"/>
</dbReference>
<dbReference type="EC" id="2.1.1.203" evidence="2"/>
<keyword evidence="7" id="KW-0819">tRNA processing</keyword>
<dbReference type="Gene3D" id="3.40.50.150">
    <property type="entry name" value="Vaccinia Virus protein VP39"/>
    <property type="match status" value="1"/>
</dbReference>
<evidence type="ECO:0000256" key="6">
    <source>
        <dbReference type="ARBA" id="ARBA00022691"/>
    </source>
</evidence>
<accession>T1IHK3</accession>
<proteinExistence type="inferred from homology"/>
<evidence type="ECO:0000256" key="11">
    <source>
        <dbReference type="SAM" id="MobiDB-lite"/>
    </source>
</evidence>
<dbReference type="PROSITE" id="PS51686">
    <property type="entry name" value="SAM_MT_RSMB_NOP"/>
    <property type="match status" value="1"/>
</dbReference>
<dbReference type="InterPro" id="IPR001678">
    <property type="entry name" value="MeTrfase_RsmB-F_NOP2_dom"/>
</dbReference>
<dbReference type="Pfam" id="PF01189">
    <property type="entry name" value="Methyltr_RsmB-F"/>
    <property type="match status" value="1"/>
</dbReference>
<organism evidence="13 14">
    <name type="scientific">Strigamia maritima</name>
    <name type="common">European centipede</name>
    <name type="synonym">Geophilus maritimus</name>
    <dbReference type="NCBI Taxonomy" id="126957"/>
    <lineage>
        <taxon>Eukaryota</taxon>
        <taxon>Metazoa</taxon>
        <taxon>Ecdysozoa</taxon>
        <taxon>Arthropoda</taxon>
        <taxon>Myriapoda</taxon>
        <taxon>Chilopoda</taxon>
        <taxon>Pleurostigmophora</taxon>
        <taxon>Geophilomorpha</taxon>
        <taxon>Linotaeniidae</taxon>
        <taxon>Strigamia</taxon>
    </lineage>
</organism>
<keyword evidence="14" id="KW-1185">Reference proteome</keyword>
<reference evidence="13" key="2">
    <citation type="submission" date="2015-02" db="UniProtKB">
        <authorList>
            <consortium name="EnsemblMetazoa"/>
        </authorList>
    </citation>
    <scope>IDENTIFICATION</scope>
</reference>
<comment type="subcellular location">
    <subcellularLocation>
        <location evidence="1">Nucleus</location>
    </subcellularLocation>
</comment>
<keyword evidence="6 10" id="KW-0949">S-adenosyl-L-methionine</keyword>
<dbReference type="PhylomeDB" id="T1IHK3"/>
<feature type="region of interest" description="Disordered" evidence="11">
    <location>
        <begin position="672"/>
        <end position="697"/>
    </location>
</feature>